<sequence>MKLCRRARARSNICRALKPQQPNAVVNLTSPLQVTDAALSKPIARARSDLVVAPAPPLSLSHVVSCTSSHHCPAIATAISCPATLCRLSPSVSPEERDKDEAREDQKEKEGK</sequence>
<feature type="region of interest" description="Disordered" evidence="1">
    <location>
        <begin position="89"/>
        <end position="112"/>
    </location>
</feature>
<organism evidence="2 3">
    <name type="scientific">Rubus argutus</name>
    <name type="common">Southern blackberry</name>
    <dbReference type="NCBI Taxonomy" id="59490"/>
    <lineage>
        <taxon>Eukaryota</taxon>
        <taxon>Viridiplantae</taxon>
        <taxon>Streptophyta</taxon>
        <taxon>Embryophyta</taxon>
        <taxon>Tracheophyta</taxon>
        <taxon>Spermatophyta</taxon>
        <taxon>Magnoliopsida</taxon>
        <taxon>eudicotyledons</taxon>
        <taxon>Gunneridae</taxon>
        <taxon>Pentapetalae</taxon>
        <taxon>rosids</taxon>
        <taxon>fabids</taxon>
        <taxon>Rosales</taxon>
        <taxon>Rosaceae</taxon>
        <taxon>Rosoideae</taxon>
        <taxon>Rosoideae incertae sedis</taxon>
        <taxon>Rubus</taxon>
    </lineage>
</organism>
<accession>A0AAW1X2Y3</accession>
<dbReference type="AlphaFoldDB" id="A0AAW1X2Y3"/>
<comment type="caution">
    <text evidence="2">The sequence shown here is derived from an EMBL/GenBank/DDBJ whole genome shotgun (WGS) entry which is preliminary data.</text>
</comment>
<proteinExistence type="predicted"/>
<dbReference type="Proteomes" id="UP001457282">
    <property type="component" value="Unassembled WGS sequence"/>
</dbReference>
<keyword evidence="3" id="KW-1185">Reference proteome</keyword>
<evidence type="ECO:0000313" key="3">
    <source>
        <dbReference type="Proteomes" id="UP001457282"/>
    </source>
</evidence>
<gene>
    <name evidence="2" type="ORF">M0R45_027367</name>
</gene>
<protein>
    <submittedName>
        <fullName evidence="2">Uncharacterized protein</fullName>
    </submittedName>
</protein>
<reference evidence="2 3" key="1">
    <citation type="journal article" date="2023" name="G3 (Bethesda)">
        <title>A chromosome-length genome assembly and annotation of blackberry (Rubus argutus, cv. 'Hillquist').</title>
        <authorList>
            <person name="Bruna T."/>
            <person name="Aryal R."/>
            <person name="Dudchenko O."/>
            <person name="Sargent D.J."/>
            <person name="Mead D."/>
            <person name="Buti M."/>
            <person name="Cavallini A."/>
            <person name="Hytonen T."/>
            <person name="Andres J."/>
            <person name="Pham M."/>
            <person name="Weisz D."/>
            <person name="Mascagni F."/>
            <person name="Usai G."/>
            <person name="Natali L."/>
            <person name="Bassil N."/>
            <person name="Fernandez G.E."/>
            <person name="Lomsadze A."/>
            <person name="Armour M."/>
            <person name="Olukolu B."/>
            <person name="Poorten T."/>
            <person name="Britton C."/>
            <person name="Davik J."/>
            <person name="Ashrafi H."/>
            <person name="Aiden E.L."/>
            <person name="Borodovsky M."/>
            <person name="Worthington M."/>
        </authorList>
    </citation>
    <scope>NUCLEOTIDE SEQUENCE [LARGE SCALE GENOMIC DNA]</scope>
    <source>
        <strain evidence="2">PI 553951</strain>
    </source>
</reference>
<evidence type="ECO:0000313" key="2">
    <source>
        <dbReference type="EMBL" id="KAK9930328.1"/>
    </source>
</evidence>
<dbReference type="EMBL" id="JBEDUW010000005">
    <property type="protein sequence ID" value="KAK9930328.1"/>
    <property type="molecule type" value="Genomic_DNA"/>
</dbReference>
<feature type="compositionally biased region" description="Basic and acidic residues" evidence="1">
    <location>
        <begin position="94"/>
        <end position="112"/>
    </location>
</feature>
<evidence type="ECO:0000256" key="1">
    <source>
        <dbReference type="SAM" id="MobiDB-lite"/>
    </source>
</evidence>
<name>A0AAW1X2Y3_RUBAR</name>